<dbReference type="EMBL" id="JALLBG020000285">
    <property type="protein sequence ID" value="KAL3756936.1"/>
    <property type="molecule type" value="Genomic_DNA"/>
</dbReference>
<proteinExistence type="predicted"/>
<evidence type="ECO:0000256" key="1">
    <source>
        <dbReference type="SAM" id="MobiDB-lite"/>
    </source>
</evidence>
<sequence length="55" mass="5934">MSWPKRSALKGTMDDTLADDTSINSTCTSKPNPNEYIDEETQGPGVGSTLEDLDT</sequence>
<organism evidence="2 3">
    <name type="scientific">Discostella pseudostelligera</name>
    <dbReference type="NCBI Taxonomy" id="259834"/>
    <lineage>
        <taxon>Eukaryota</taxon>
        <taxon>Sar</taxon>
        <taxon>Stramenopiles</taxon>
        <taxon>Ochrophyta</taxon>
        <taxon>Bacillariophyta</taxon>
        <taxon>Coscinodiscophyceae</taxon>
        <taxon>Thalassiosirophycidae</taxon>
        <taxon>Stephanodiscales</taxon>
        <taxon>Stephanodiscaceae</taxon>
        <taxon>Discostella</taxon>
    </lineage>
</organism>
<feature type="compositionally biased region" description="Polar residues" evidence="1">
    <location>
        <begin position="19"/>
        <end position="32"/>
    </location>
</feature>
<comment type="caution">
    <text evidence="2">The sequence shown here is derived from an EMBL/GenBank/DDBJ whole genome shotgun (WGS) entry which is preliminary data.</text>
</comment>
<evidence type="ECO:0000313" key="3">
    <source>
        <dbReference type="Proteomes" id="UP001530293"/>
    </source>
</evidence>
<protein>
    <submittedName>
        <fullName evidence="2">Uncharacterized protein</fullName>
    </submittedName>
</protein>
<name>A0ABD3M4G6_9STRA</name>
<dbReference type="Proteomes" id="UP001530293">
    <property type="component" value="Unassembled WGS sequence"/>
</dbReference>
<reference evidence="2 3" key="1">
    <citation type="submission" date="2024-10" db="EMBL/GenBank/DDBJ databases">
        <title>Updated reference genomes for cyclostephanoid diatoms.</title>
        <authorList>
            <person name="Roberts W.R."/>
            <person name="Alverson A.J."/>
        </authorList>
    </citation>
    <scope>NUCLEOTIDE SEQUENCE [LARGE SCALE GENOMIC DNA]</scope>
    <source>
        <strain evidence="2 3">AJA232-27</strain>
    </source>
</reference>
<accession>A0ABD3M4G6</accession>
<keyword evidence="3" id="KW-1185">Reference proteome</keyword>
<evidence type="ECO:0000313" key="2">
    <source>
        <dbReference type="EMBL" id="KAL3756936.1"/>
    </source>
</evidence>
<dbReference type="AlphaFoldDB" id="A0ABD3M4G6"/>
<gene>
    <name evidence="2" type="ORF">ACHAWU_002481</name>
</gene>
<feature type="region of interest" description="Disordered" evidence="1">
    <location>
        <begin position="1"/>
        <end position="55"/>
    </location>
</feature>